<keyword evidence="1" id="KW-0645">Protease</keyword>
<dbReference type="Gene3D" id="3.30.70.270">
    <property type="match status" value="2"/>
</dbReference>
<evidence type="ECO:0000256" key="3">
    <source>
        <dbReference type="ARBA" id="ARBA00022695"/>
    </source>
</evidence>
<dbReference type="Gene3D" id="3.10.10.10">
    <property type="entry name" value="HIV Type 1 Reverse Transcriptase, subunit A, domain 1"/>
    <property type="match status" value="1"/>
</dbReference>
<evidence type="ECO:0000259" key="12">
    <source>
        <dbReference type="PROSITE" id="PS50158"/>
    </source>
</evidence>
<dbReference type="PANTHER" id="PTHR33064">
    <property type="entry name" value="POL PROTEIN"/>
    <property type="match status" value="1"/>
</dbReference>
<sequence length="1673" mass="194542">MDFLSNKRTTQENSRPSFSENRIGNNLISRILSRRSSNTEENQELNDIIDIDRDLQIFQQNQLRLLNPKTLYNVKNFSRNNKLYRHYREEQISAIGKEFAILDLVNPAAIKIVKNSKLMLMHMGLIVIGIKGLTRKNLGSKVLIVLYDDRWSDLKKSIIGLTEVDMTNNGGIFYISPDFLINLKEFGKNIKIGIQTKGYEEMNNGNNLLMCVGFIGKMTLSSNTKFKLQVNDVVEVMGNKGIRLIKPIKINPEEYAGLEWNLDKLSTPKVFAPEQHFMYTSSKGETSIRFTDYNYTSQRNLDDTETESTIEPEQEEFMNIELIEEGYEVERAIEEAKRQYQENSLTVFKCKGCKKGKMDIIETIEHFRICQDREDNLAYRIEEPEDIKEDKIDTLSITSYTELMEEATSSHSASPFQRTSTAPNISYNTGNLPRKPWTIPDQEIKDNIRPIGKRMPIEEPIRLQEGGNKGKILNIAAHDPQMWNTVIDLWKGIVVADFIKNYQETDAETMYRYLETFLGESCKALWESYKQTYPQEFQSLIELGPNPYNFTNKVHVLLTGEDPNSGLVTLQRNAIIKLEQLSISNWIHIKNFLKDYFYYCTVSGNTFNQELGKKLFNKLPGALGREIEERWYKREGVVQSPTFLWPIGQKINHIMEILTEKCTNIQIQKQLKQNEMNFCKTMIYTTQSYDKEPNKIRKYKRRPIYNQKPYRHKKYFLRKSSARKPYLNRDRHVRKYRNDRNYKNKLECYTCGSIEHLANTCPKKNNMKTRNSQLIEDFQETLLNVDEYMSDTESIYSVVSIETTEINTQSDTSDSEDDNLINEIGAERNQDFLDNIIINTMMNISQECSHEFERLKGIDSNQCNICKWYPSKINRAKCKYCYMEACISCIENKLKQQVNKNDEQVHIKDHATNLRLITLETRMNDLEQKITRLEKGKQKVDIDTTQSQGTIHLDQIEESELMNIEENNTSFICNEDKKFGTIKILVRITIKDIEIETLALVDTGCTSCLLNKKILPHNLLSTLKNFKEPIQAIQMDGTYNLYDQYIEKAQISFINTCSEFYKPTYNMHKILVRDLNIKTNLVLGLQFLIQNNGSCLISRDGIMLFRNTTYTPVQTRKIPTKELNKDNKINLKNTTSCCDDCGNNDSCSNNLYEEKQEENYIEDIYLEDIEKDYTLINVETEFYNFQKGINTIGKINNHKDLENIVAILDEMEIIGEKPLIHWGSNKIMCKLDIINPEYTIKTATIEANNEDTEEFTKQIKELLKLEVIRRSTSRHRSAAFMVRNHSEQVRGKARMVINYKRLNDNTRTDAYKLPDKSELINRIQGKKMFSKFDCKSGYWQVKMHPESIEWTAFTCPEGHFEWLAMPFGLKTAPPIFQRKMDEMFGDYKNFVLVYVDDILVFSKNIQEHLGHLQTVFRLFVKYGIIISKKKMELCKTHINFLGVTLGEGKVKLQPHIAKKVLEMPDKLDNTKELQKFLGLVNYARNFIKDLGKIAGPLYAKTGSKGQKHFNIEDIKLVQQIKEKVKNIPDLQIPLESDYLIVQTDGSKLGWGAILKSRPNKYSPKNEEKICAYQSGQYKEKGNMSSIDAEVLAVIYGLNSFKLYILNKQEVLVRTDCEAIVKFHEKINSKASSKRRWLNFIDIISIYNNIVFEYVKGKDNDLADKLSRLQLKTN</sequence>
<keyword evidence="3" id="KW-0548">Nucleotidyltransferase</keyword>
<dbReference type="GO" id="GO:0006508">
    <property type="term" value="P:proteolysis"/>
    <property type="evidence" value="ECO:0007669"/>
    <property type="project" value="UniProtKB-KW"/>
</dbReference>
<dbReference type="InterPro" id="IPR043128">
    <property type="entry name" value="Rev_trsase/Diguanyl_cyclase"/>
</dbReference>
<dbReference type="PROSITE" id="PS50158">
    <property type="entry name" value="ZF_CCHC"/>
    <property type="match status" value="1"/>
</dbReference>
<dbReference type="InterPro" id="IPR036397">
    <property type="entry name" value="RNaseH_sf"/>
</dbReference>
<evidence type="ECO:0000256" key="9">
    <source>
        <dbReference type="PROSITE-ProRule" id="PRU00047"/>
    </source>
</evidence>
<dbReference type="GO" id="GO:0008270">
    <property type="term" value="F:zinc ion binding"/>
    <property type="evidence" value="ECO:0007669"/>
    <property type="project" value="UniProtKB-KW"/>
</dbReference>
<dbReference type="GO" id="GO:0004523">
    <property type="term" value="F:RNA-DNA hybrid ribonuclease activity"/>
    <property type="evidence" value="ECO:0007669"/>
    <property type="project" value="InterPro"/>
</dbReference>
<dbReference type="GO" id="GO:0003676">
    <property type="term" value="F:nucleic acid binding"/>
    <property type="evidence" value="ECO:0007669"/>
    <property type="project" value="InterPro"/>
</dbReference>
<keyword evidence="4" id="KW-0540">Nuclease</keyword>
<evidence type="ECO:0000256" key="2">
    <source>
        <dbReference type="ARBA" id="ARBA00022679"/>
    </source>
</evidence>
<evidence type="ECO:0000313" key="16">
    <source>
        <dbReference type="Proteomes" id="UP001371456"/>
    </source>
</evidence>
<feature type="domain" description="RNase H type-1" evidence="14">
    <location>
        <begin position="1535"/>
        <end position="1671"/>
    </location>
</feature>
<organism evidence="15 16">
    <name type="scientific">Solanum bulbocastanum</name>
    <name type="common">Wild potato</name>
    <dbReference type="NCBI Taxonomy" id="147425"/>
    <lineage>
        <taxon>Eukaryota</taxon>
        <taxon>Viridiplantae</taxon>
        <taxon>Streptophyta</taxon>
        <taxon>Embryophyta</taxon>
        <taxon>Tracheophyta</taxon>
        <taxon>Spermatophyta</taxon>
        <taxon>Magnoliopsida</taxon>
        <taxon>eudicotyledons</taxon>
        <taxon>Gunneridae</taxon>
        <taxon>Pentapetalae</taxon>
        <taxon>asterids</taxon>
        <taxon>lamiids</taxon>
        <taxon>Solanales</taxon>
        <taxon>Solanaceae</taxon>
        <taxon>Solanoideae</taxon>
        <taxon>Solaneae</taxon>
        <taxon>Solanum</taxon>
    </lineage>
</organism>
<keyword evidence="9" id="KW-0862">Zinc</keyword>
<dbReference type="Pfam" id="PF00078">
    <property type="entry name" value="RVT_1"/>
    <property type="match status" value="1"/>
</dbReference>
<keyword evidence="5" id="KW-0064">Aspartyl protease</keyword>
<keyword evidence="8" id="KW-0695">RNA-directed DNA polymerase</keyword>
<dbReference type="SUPFAM" id="SSF57756">
    <property type="entry name" value="Retrovirus zinc finger-like domains"/>
    <property type="match status" value="1"/>
</dbReference>
<dbReference type="InterPro" id="IPR051320">
    <property type="entry name" value="Viral_Replic_Matur_Polypro"/>
</dbReference>
<dbReference type="EMBL" id="JBANQN010000002">
    <property type="protein sequence ID" value="KAK6796837.1"/>
    <property type="molecule type" value="Genomic_DNA"/>
</dbReference>
<dbReference type="Pfam" id="PF17917">
    <property type="entry name" value="RT_RNaseH"/>
    <property type="match status" value="1"/>
</dbReference>
<feature type="coiled-coil region" evidence="10">
    <location>
        <begin position="916"/>
        <end position="943"/>
    </location>
</feature>
<dbReference type="InterPro" id="IPR028919">
    <property type="entry name" value="Viral_movement"/>
</dbReference>
<keyword evidence="9" id="KW-0863">Zinc-finger</keyword>
<dbReference type="InterPro" id="IPR036875">
    <property type="entry name" value="Znf_CCHC_sf"/>
</dbReference>
<keyword evidence="2" id="KW-0808">Transferase</keyword>
<evidence type="ECO:0000256" key="7">
    <source>
        <dbReference type="ARBA" id="ARBA00022801"/>
    </source>
</evidence>
<dbReference type="InterPro" id="IPR043502">
    <property type="entry name" value="DNA/RNA_pol_sf"/>
</dbReference>
<dbReference type="InterPro" id="IPR041373">
    <property type="entry name" value="RT_RNaseH"/>
</dbReference>
<dbReference type="InterPro" id="IPR000477">
    <property type="entry name" value="RT_dom"/>
</dbReference>
<dbReference type="GO" id="GO:0004190">
    <property type="term" value="F:aspartic-type endopeptidase activity"/>
    <property type="evidence" value="ECO:0007669"/>
    <property type="project" value="UniProtKB-KW"/>
</dbReference>
<dbReference type="InterPro" id="IPR002156">
    <property type="entry name" value="RNaseH_domain"/>
</dbReference>
<dbReference type="PROSITE" id="PS50879">
    <property type="entry name" value="RNASE_H_1"/>
    <property type="match status" value="1"/>
</dbReference>
<dbReference type="Pfam" id="PF21024">
    <property type="entry name" value="Peptidase_A3B"/>
    <property type="match status" value="1"/>
</dbReference>
<name>A0AAN8U6Q1_SOLBU</name>
<feature type="region of interest" description="Disordered" evidence="11">
    <location>
        <begin position="1"/>
        <end position="21"/>
    </location>
</feature>
<keyword evidence="7" id="KW-0378">Hydrolase</keyword>
<reference evidence="15 16" key="1">
    <citation type="submission" date="2024-02" db="EMBL/GenBank/DDBJ databases">
        <title>de novo genome assembly of Solanum bulbocastanum strain 11H21.</title>
        <authorList>
            <person name="Hosaka A.J."/>
        </authorList>
    </citation>
    <scope>NUCLEOTIDE SEQUENCE [LARGE SCALE GENOMIC DNA]</scope>
    <source>
        <tissue evidence="15">Young leaves</tissue>
    </source>
</reference>
<dbReference type="Gene3D" id="3.30.420.10">
    <property type="entry name" value="Ribonuclease H-like superfamily/Ribonuclease H"/>
    <property type="match status" value="1"/>
</dbReference>
<feature type="domain" description="CCHC-type" evidence="12">
    <location>
        <begin position="748"/>
        <end position="763"/>
    </location>
</feature>
<gene>
    <name evidence="15" type="ORF">RDI58_004538</name>
</gene>
<evidence type="ECO:0000259" key="14">
    <source>
        <dbReference type="PROSITE" id="PS50879"/>
    </source>
</evidence>
<feature type="compositionally biased region" description="Polar residues" evidence="11">
    <location>
        <begin position="408"/>
        <end position="431"/>
    </location>
</feature>
<feature type="region of interest" description="Disordered" evidence="11">
    <location>
        <begin position="408"/>
        <end position="439"/>
    </location>
</feature>
<evidence type="ECO:0000256" key="6">
    <source>
        <dbReference type="ARBA" id="ARBA00022759"/>
    </source>
</evidence>
<keyword evidence="6" id="KW-0255">Endonuclease</keyword>
<dbReference type="Pfam" id="PF01107">
    <property type="entry name" value="MP"/>
    <property type="match status" value="1"/>
</dbReference>
<accession>A0AAN8U6Q1</accession>
<evidence type="ECO:0000256" key="4">
    <source>
        <dbReference type="ARBA" id="ARBA00022722"/>
    </source>
</evidence>
<dbReference type="PANTHER" id="PTHR33064:SF37">
    <property type="entry name" value="RIBONUCLEASE H"/>
    <property type="match status" value="1"/>
</dbReference>
<keyword evidence="16" id="KW-1185">Reference proteome</keyword>
<protein>
    <recommendedName>
        <fullName evidence="17">Reverse transcriptase</fullName>
    </recommendedName>
</protein>
<evidence type="ECO:0008006" key="17">
    <source>
        <dbReference type="Google" id="ProtNLM"/>
    </source>
</evidence>
<dbReference type="Pfam" id="PF22909">
    <property type="entry name" value="Caulimovir_coat_dom"/>
    <property type="match status" value="1"/>
</dbReference>
<evidence type="ECO:0000256" key="5">
    <source>
        <dbReference type="ARBA" id="ARBA00022750"/>
    </source>
</evidence>
<keyword evidence="10" id="KW-0175">Coiled coil</keyword>
<feature type="domain" description="Reverse transcriptase" evidence="13">
    <location>
        <begin position="1266"/>
        <end position="1445"/>
    </location>
</feature>
<evidence type="ECO:0000256" key="1">
    <source>
        <dbReference type="ARBA" id="ARBA00022670"/>
    </source>
</evidence>
<dbReference type="GO" id="GO:0003964">
    <property type="term" value="F:RNA-directed DNA polymerase activity"/>
    <property type="evidence" value="ECO:0007669"/>
    <property type="project" value="UniProtKB-KW"/>
</dbReference>
<keyword evidence="9" id="KW-0479">Metal-binding</keyword>
<evidence type="ECO:0000256" key="8">
    <source>
        <dbReference type="ARBA" id="ARBA00022918"/>
    </source>
</evidence>
<evidence type="ECO:0000256" key="10">
    <source>
        <dbReference type="SAM" id="Coils"/>
    </source>
</evidence>
<dbReference type="CDD" id="cd01647">
    <property type="entry name" value="RT_LTR"/>
    <property type="match status" value="1"/>
</dbReference>
<proteinExistence type="predicted"/>
<evidence type="ECO:0000313" key="15">
    <source>
        <dbReference type="EMBL" id="KAK6796837.1"/>
    </source>
</evidence>
<comment type="caution">
    <text evidence="15">The sequence shown here is derived from an EMBL/GenBank/DDBJ whole genome shotgun (WGS) entry which is preliminary data.</text>
</comment>
<evidence type="ECO:0000256" key="11">
    <source>
        <dbReference type="SAM" id="MobiDB-lite"/>
    </source>
</evidence>
<dbReference type="SUPFAM" id="SSF56672">
    <property type="entry name" value="DNA/RNA polymerases"/>
    <property type="match status" value="1"/>
</dbReference>
<dbReference type="Proteomes" id="UP001371456">
    <property type="component" value="Unassembled WGS sequence"/>
</dbReference>
<dbReference type="PROSITE" id="PS50878">
    <property type="entry name" value="RT_POL"/>
    <property type="match status" value="1"/>
</dbReference>
<evidence type="ECO:0000259" key="13">
    <source>
        <dbReference type="PROSITE" id="PS50878"/>
    </source>
</evidence>
<dbReference type="InterPro" id="IPR034728">
    <property type="entry name" value="Peptidase_A3B"/>
</dbReference>
<dbReference type="InterPro" id="IPR001878">
    <property type="entry name" value="Znf_CCHC"/>
</dbReference>